<accession>A0A5C5S8R2</accession>
<feature type="transmembrane region" description="Helical" evidence="1">
    <location>
        <begin position="85"/>
        <end position="109"/>
    </location>
</feature>
<keyword evidence="3" id="KW-1185">Reference proteome</keyword>
<evidence type="ECO:0000313" key="2">
    <source>
        <dbReference type="EMBL" id="TWS96269.1"/>
    </source>
</evidence>
<organism evidence="2 3">
    <name type="scientific">Streptococcus cuniculipharyngis</name>
    <dbReference type="NCBI Taxonomy" id="1562651"/>
    <lineage>
        <taxon>Bacteria</taxon>
        <taxon>Bacillati</taxon>
        <taxon>Bacillota</taxon>
        <taxon>Bacilli</taxon>
        <taxon>Lactobacillales</taxon>
        <taxon>Streptococcaceae</taxon>
        <taxon>Streptococcus</taxon>
    </lineage>
</organism>
<dbReference type="AlphaFoldDB" id="A0A5C5S8R2"/>
<protein>
    <submittedName>
        <fullName evidence="2">DUF1129 domain-containing protein</fullName>
    </submittedName>
</protein>
<dbReference type="Proteomes" id="UP000317430">
    <property type="component" value="Unassembled WGS sequence"/>
</dbReference>
<dbReference type="InterPro" id="IPR009214">
    <property type="entry name" value="DUF1129"/>
</dbReference>
<dbReference type="PIRSF" id="PIRSF033111">
    <property type="entry name" value="UCP033111"/>
    <property type="match status" value="1"/>
</dbReference>
<keyword evidence="1" id="KW-0812">Transmembrane</keyword>
<name>A0A5C5S8R2_9STRE</name>
<reference evidence="2 3" key="1">
    <citation type="submission" date="2019-08" db="EMBL/GenBank/DDBJ databases">
        <authorList>
            <person name="Lei W."/>
        </authorList>
    </citation>
    <scope>NUCLEOTIDE SEQUENCE [LARGE SCALE GENOMIC DNA]</scope>
    <source>
        <strain evidence="2 3">CCUG 66496</strain>
    </source>
</reference>
<dbReference type="OrthoDB" id="2360056at2"/>
<feature type="transmembrane region" description="Helical" evidence="1">
    <location>
        <begin position="188"/>
        <end position="207"/>
    </location>
</feature>
<proteinExistence type="predicted"/>
<keyword evidence="1" id="KW-1133">Transmembrane helix</keyword>
<dbReference type="Pfam" id="PF06570">
    <property type="entry name" value="DUF1129"/>
    <property type="match status" value="1"/>
</dbReference>
<feature type="transmembrane region" description="Helical" evidence="1">
    <location>
        <begin position="121"/>
        <end position="143"/>
    </location>
</feature>
<gene>
    <name evidence="2" type="ORF">FRX57_07300</name>
</gene>
<dbReference type="RefSeq" id="WP_146568155.1">
    <property type="nucleotide sequence ID" value="NZ_VOHL01000009.1"/>
</dbReference>
<evidence type="ECO:0000313" key="3">
    <source>
        <dbReference type="Proteomes" id="UP000317430"/>
    </source>
</evidence>
<keyword evidence="1" id="KW-0472">Membrane</keyword>
<evidence type="ECO:0000256" key="1">
    <source>
        <dbReference type="SAM" id="Phobius"/>
    </source>
</evidence>
<sequence>MSIQNLTKKNQEFINIATHQLIKDGKSDTEIKAILEEALPSILEQQQKGVPARSFLGAPTLWAASFSQKVEEKQEAAQPKNTKPLLMWLDSSFFLLAIVALINGFMGLVNPKSVTSISSGLTTLLVLAFVGGVAFYVMYYYIYRHANKPRSERPNTWKSLGIVFLATLIWMFAYMLTPLLPQALNPSLPSWGLLMLSLLSFGVCFVLRRRYNVQSAFAPQR</sequence>
<comment type="caution">
    <text evidence="2">The sequence shown here is derived from an EMBL/GenBank/DDBJ whole genome shotgun (WGS) entry which is preliminary data.</text>
</comment>
<feature type="transmembrane region" description="Helical" evidence="1">
    <location>
        <begin position="155"/>
        <end position="176"/>
    </location>
</feature>
<dbReference type="EMBL" id="VOHL01000009">
    <property type="protein sequence ID" value="TWS96269.1"/>
    <property type="molecule type" value="Genomic_DNA"/>
</dbReference>